<dbReference type="PANTHER" id="PTHR33336:SF15">
    <property type="entry name" value="ABM DOMAIN-CONTAINING PROTEIN"/>
    <property type="match status" value="1"/>
</dbReference>
<evidence type="ECO:0000313" key="2">
    <source>
        <dbReference type="EMBL" id="GAA4013268.1"/>
    </source>
</evidence>
<name>A0ABP7SLG3_9ACTN</name>
<dbReference type="Gene3D" id="3.30.70.100">
    <property type="match status" value="1"/>
</dbReference>
<protein>
    <submittedName>
        <fullName evidence="2">Quinol monooxygenase</fullName>
    </submittedName>
</protein>
<dbReference type="PANTHER" id="PTHR33336">
    <property type="entry name" value="QUINOL MONOOXYGENASE YGIN-RELATED"/>
    <property type="match status" value="1"/>
</dbReference>
<dbReference type="EMBL" id="BAAAZX010000021">
    <property type="protein sequence ID" value="GAA4013268.1"/>
    <property type="molecule type" value="Genomic_DNA"/>
</dbReference>
<accession>A0ABP7SLG3</accession>
<dbReference type="SUPFAM" id="SSF54909">
    <property type="entry name" value="Dimeric alpha+beta barrel"/>
    <property type="match status" value="1"/>
</dbReference>
<proteinExistence type="predicted"/>
<keyword evidence="2" id="KW-0560">Oxidoreductase</keyword>
<dbReference type="RefSeq" id="WP_345568152.1">
    <property type="nucleotide sequence ID" value="NZ_BAAAZX010000021.1"/>
</dbReference>
<evidence type="ECO:0000259" key="1">
    <source>
        <dbReference type="PROSITE" id="PS51725"/>
    </source>
</evidence>
<evidence type="ECO:0000313" key="3">
    <source>
        <dbReference type="Proteomes" id="UP001500456"/>
    </source>
</evidence>
<keyword evidence="3" id="KW-1185">Reference proteome</keyword>
<dbReference type="Proteomes" id="UP001500456">
    <property type="component" value="Unassembled WGS sequence"/>
</dbReference>
<feature type="domain" description="ABM" evidence="1">
    <location>
        <begin position="3"/>
        <end position="95"/>
    </location>
</feature>
<dbReference type="InterPro" id="IPR007138">
    <property type="entry name" value="ABM_dom"/>
</dbReference>
<reference evidence="3" key="1">
    <citation type="journal article" date="2019" name="Int. J. Syst. Evol. Microbiol.">
        <title>The Global Catalogue of Microorganisms (GCM) 10K type strain sequencing project: providing services to taxonomists for standard genome sequencing and annotation.</title>
        <authorList>
            <consortium name="The Broad Institute Genomics Platform"/>
            <consortium name="The Broad Institute Genome Sequencing Center for Infectious Disease"/>
            <person name="Wu L."/>
            <person name="Ma J."/>
        </authorList>
    </citation>
    <scope>NUCLEOTIDE SEQUENCE [LARGE SCALE GENOMIC DNA]</scope>
    <source>
        <strain evidence="3">JCM 16924</strain>
    </source>
</reference>
<keyword evidence="2" id="KW-0503">Monooxygenase</keyword>
<dbReference type="InterPro" id="IPR050744">
    <property type="entry name" value="AI-2_Isomerase_LsrG"/>
</dbReference>
<gene>
    <name evidence="2" type="ORF">GCM10022232_64380</name>
</gene>
<dbReference type="GO" id="GO:0004497">
    <property type="term" value="F:monooxygenase activity"/>
    <property type="evidence" value="ECO:0007669"/>
    <property type="project" value="UniProtKB-KW"/>
</dbReference>
<sequence>MPIAISAVWTAHPGKEDVVRDALVKFVPATRAEPGCQAYVVHQDPEQPTVFKIFEVYDDEDAIKAHRNYPHFTKYAVGQVAPALVDRSHEFTTVLDF</sequence>
<organism evidence="2 3">
    <name type="scientific">Streptomyces plumbiresistens</name>
    <dbReference type="NCBI Taxonomy" id="511811"/>
    <lineage>
        <taxon>Bacteria</taxon>
        <taxon>Bacillati</taxon>
        <taxon>Actinomycetota</taxon>
        <taxon>Actinomycetes</taxon>
        <taxon>Kitasatosporales</taxon>
        <taxon>Streptomycetaceae</taxon>
        <taxon>Streptomyces</taxon>
    </lineage>
</organism>
<comment type="caution">
    <text evidence="2">The sequence shown here is derived from an EMBL/GenBank/DDBJ whole genome shotgun (WGS) entry which is preliminary data.</text>
</comment>
<dbReference type="InterPro" id="IPR011008">
    <property type="entry name" value="Dimeric_a/b-barrel"/>
</dbReference>
<dbReference type="PROSITE" id="PS51725">
    <property type="entry name" value="ABM"/>
    <property type="match status" value="1"/>
</dbReference>
<dbReference type="Pfam" id="PF03992">
    <property type="entry name" value="ABM"/>
    <property type="match status" value="1"/>
</dbReference>